<dbReference type="RefSeq" id="WP_109603759.1">
    <property type="nucleotide sequence ID" value="NZ_JAMHJO010000001.1"/>
</dbReference>
<evidence type="ECO:0000313" key="2">
    <source>
        <dbReference type="Proteomes" id="UP000245921"/>
    </source>
</evidence>
<proteinExistence type="predicted"/>
<keyword evidence="2" id="KW-1185">Reference proteome</keyword>
<dbReference type="AlphaFoldDB" id="A0AA45C8L8"/>
<organism evidence="1 2">
    <name type="scientific">Oceanotoga teriensis</name>
    <dbReference type="NCBI Taxonomy" id="515440"/>
    <lineage>
        <taxon>Bacteria</taxon>
        <taxon>Thermotogati</taxon>
        <taxon>Thermotogota</taxon>
        <taxon>Thermotogae</taxon>
        <taxon>Petrotogales</taxon>
        <taxon>Petrotogaceae</taxon>
        <taxon>Oceanotoga</taxon>
    </lineage>
</organism>
<dbReference type="Proteomes" id="UP000245921">
    <property type="component" value="Unassembled WGS sequence"/>
</dbReference>
<gene>
    <name evidence="1" type="ORF">C7380_10245</name>
</gene>
<name>A0AA45C8L8_9BACT</name>
<protein>
    <submittedName>
        <fullName evidence="1">Uncharacterized protein DUF4911</fullName>
    </submittedName>
</protein>
<evidence type="ECO:0000313" key="1">
    <source>
        <dbReference type="EMBL" id="PWJ96136.1"/>
    </source>
</evidence>
<dbReference type="Pfam" id="PF16256">
    <property type="entry name" value="DUF4911"/>
    <property type="match status" value="1"/>
</dbReference>
<comment type="caution">
    <text evidence="1">The sequence shown here is derived from an EMBL/GenBank/DDBJ whole genome shotgun (WGS) entry which is preliminary data.</text>
</comment>
<dbReference type="EMBL" id="QGGI01000002">
    <property type="protein sequence ID" value="PWJ96136.1"/>
    <property type="molecule type" value="Genomic_DNA"/>
</dbReference>
<sequence>MHKNINEDDNFQEYDIFIDVDKNDIHLITYLLEAEPHMMNIRNRQENGYLKIIVPSYFLNDSLTLIDSLKTQAFHMEVVKVEPHNGVV</sequence>
<reference evidence="1 2" key="1">
    <citation type="submission" date="2018-05" db="EMBL/GenBank/DDBJ databases">
        <title>Genomic Encyclopedia of Type Strains, Phase IV (KMG-IV): sequencing the most valuable type-strain genomes for metagenomic binning, comparative biology and taxonomic classification.</title>
        <authorList>
            <person name="Goeker M."/>
        </authorList>
    </citation>
    <scope>NUCLEOTIDE SEQUENCE [LARGE SCALE GENOMIC DNA]</scope>
    <source>
        <strain evidence="1 2">DSM 24906</strain>
    </source>
</reference>
<dbReference type="InterPro" id="IPR032587">
    <property type="entry name" value="DUF4911"/>
</dbReference>
<accession>A0AA45C8L8</accession>